<reference evidence="1 2" key="1">
    <citation type="submission" date="2018-10" db="EMBL/GenBank/DDBJ databases">
        <title>Sequencing the genomes of 1000 actinobacteria strains.</title>
        <authorList>
            <person name="Klenk H.-P."/>
        </authorList>
    </citation>
    <scope>NUCLEOTIDE SEQUENCE [LARGE SCALE GENOMIC DNA]</scope>
    <source>
        <strain evidence="1 2">DSM 17894</strain>
    </source>
</reference>
<comment type="caution">
    <text evidence="1">The sequence shown here is derived from an EMBL/GenBank/DDBJ whole genome shotgun (WGS) entry which is preliminary data.</text>
</comment>
<dbReference type="AlphaFoldDB" id="A0A495IF21"/>
<gene>
    <name evidence="1" type="ORF">C8E83_1041</name>
</gene>
<evidence type="ECO:0000313" key="2">
    <source>
        <dbReference type="Proteomes" id="UP000280008"/>
    </source>
</evidence>
<dbReference type="EMBL" id="RBKS01000001">
    <property type="protein sequence ID" value="RKR73941.1"/>
    <property type="molecule type" value="Genomic_DNA"/>
</dbReference>
<protein>
    <submittedName>
        <fullName evidence="1">Uncharacterized protein</fullName>
    </submittedName>
</protein>
<dbReference type="Proteomes" id="UP000280008">
    <property type="component" value="Unassembled WGS sequence"/>
</dbReference>
<organism evidence="1 2">
    <name type="scientific">Frondihabitans australicus</name>
    <dbReference type="NCBI Taxonomy" id="386892"/>
    <lineage>
        <taxon>Bacteria</taxon>
        <taxon>Bacillati</taxon>
        <taxon>Actinomycetota</taxon>
        <taxon>Actinomycetes</taxon>
        <taxon>Micrococcales</taxon>
        <taxon>Microbacteriaceae</taxon>
        <taxon>Frondihabitans</taxon>
    </lineage>
</organism>
<sequence>MNRDKTGSYRGPQSEDLQFKLTGSATEFELTCESEVQFMTVANHDHVLGLLWYSDSSLAAAFANRQAAGDIGLNAGVAWHEQLSTAYARGLRPSEAIAFFATVDLGLYGRIKSGAPQVAANSAEVEAIAEAPS</sequence>
<name>A0A495IF21_9MICO</name>
<keyword evidence="2" id="KW-1185">Reference proteome</keyword>
<accession>A0A495IF21</accession>
<proteinExistence type="predicted"/>
<evidence type="ECO:0000313" key="1">
    <source>
        <dbReference type="EMBL" id="RKR73941.1"/>
    </source>
</evidence>